<evidence type="ECO:0000256" key="1">
    <source>
        <dbReference type="ARBA" id="ARBA00001970"/>
    </source>
</evidence>
<keyword evidence="2" id="KW-0349">Heme</keyword>
<proteinExistence type="inferred from homology"/>
<protein>
    <submittedName>
        <fullName evidence="8">Phenylacetaldoxime dehydratase family protein</fullName>
    </submittedName>
</protein>
<comment type="caution">
    <text evidence="8">The sequence shown here is derived from an EMBL/GenBank/DDBJ whole genome shotgun (WGS) entry which is preliminary data.</text>
</comment>
<evidence type="ECO:0000256" key="3">
    <source>
        <dbReference type="ARBA" id="ARBA00022723"/>
    </source>
</evidence>
<evidence type="ECO:0000256" key="5">
    <source>
        <dbReference type="ARBA" id="ARBA00023239"/>
    </source>
</evidence>
<organism evidence="8 9">
    <name type="scientific">Actinomycetospora flava</name>
    <dbReference type="NCBI Taxonomy" id="3129232"/>
    <lineage>
        <taxon>Bacteria</taxon>
        <taxon>Bacillati</taxon>
        <taxon>Actinomycetota</taxon>
        <taxon>Actinomycetes</taxon>
        <taxon>Pseudonocardiales</taxon>
        <taxon>Pseudonocardiaceae</taxon>
        <taxon>Actinomycetospora</taxon>
    </lineage>
</organism>
<dbReference type="EMBL" id="JBBEGM010000011">
    <property type="protein sequence ID" value="MEJ2864307.1"/>
    <property type="molecule type" value="Genomic_DNA"/>
</dbReference>
<keyword evidence="3" id="KW-0479">Metal-binding</keyword>
<evidence type="ECO:0000256" key="4">
    <source>
        <dbReference type="ARBA" id="ARBA00023004"/>
    </source>
</evidence>
<dbReference type="RefSeq" id="WP_337705669.1">
    <property type="nucleotide sequence ID" value="NZ_JBBEGM010000011.1"/>
</dbReference>
<evidence type="ECO:0000256" key="7">
    <source>
        <dbReference type="SAM" id="MobiDB-lite"/>
    </source>
</evidence>
<accession>A0ABU8MCF0</accession>
<keyword evidence="5" id="KW-0456">Lyase</keyword>
<keyword evidence="4" id="KW-0408">Iron</keyword>
<feature type="compositionally biased region" description="Basic and acidic residues" evidence="7">
    <location>
        <begin position="181"/>
        <end position="199"/>
    </location>
</feature>
<evidence type="ECO:0000313" key="9">
    <source>
        <dbReference type="Proteomes" id="UP001369736"/>
    </source>
</evidence>
<name>A0ABU8MCF0_9PSEU</name>
<evidence type="ECO:0000313" key="8">
    <source>
        <dbReference type="EMBL" id="MEJ2864307.1"/>
    </source>
</evidence>
<evidence type="ECO:0000256" key="6">
    <source>
        <dbReference type="ARBA" id="ARBA00034312"/>
    </source>
</evidence>
<gene>
    <name evidence="8" type="ORF">WCD58_24330</name>
</gene>
<dbReference type="InterPro" id="IPR025702">
    <property type="entry name" value="OXD"/>
</dbReference>
<reference evidence="8 9" key="1">
    <citation type="submission" date="2024-03" db="EMBL/GenBank/DDBJ databases">
        <title>Actinomycetospora sp. OC33-EN07, a novel actinomycete isolated from wild orchid (Aerides multiflora).</title>
        <authorList>
            <person name="Suriyachadkun C."/>
        </authorList>
    </citation>
    <scope>NUCLEOTIDE SEQUENCE [LARGE SCALE GENOMIC DNA]</scope>
    <source>
        <strain evidence="8 9">OC33-EN07</strain>
    </source>
</reference>
<dbReference type="Pfam" id="PF13816">
    <property type="entry name" value="Dehydratase_hem"/>
    <property type="match status" value="1"/>
</dbReference>
<comment type="cofactor">
    <cofactor evidence="1">
        <name>heme b</name>
        <dbReference type="ChEBI" id="CHEBI:60344"/>
    </cofactor>
</comment>
<feature type="region of interest" description="Disordered" evidence="7">
    <location>
        <begin position="181"/>
        <end position="200"/>
    </location>
</feature>
<dbReference type="Proteomes" id="UP001369736">
    <property type="component" value="Unassembled WGS sequence"/>
</dbReference>
<evidence type="ECO:0000256" key="2">
    <source>
        <dbReference type="ARBA" id="ARBA00022617"/>
    </source>
</evidence>
<sequence>MESAIDTHLQCPRTLSRRVPDEYRPPFPIWVARVGRDVTAVVMGYFGVQYRGEERRAEAWATLRAITDGFALDDGPGGWDLTHHVDAQGYDTLIAAAYWRDTATYDRWLARPEVAGWWDAPERLSAGVGVFREILAPGVDRFETLYPFTEGLPGVGGVLDDVSDQVTEHAYWGAMRDRIPRSQTDRMSPDGELRAEGDPSGRVVVRGHENVALIRSGQDWTDTPPEERELYLGAIEPALADAMDFLRDRGQRIGCYSNRYVRNVDADGVPLDTTYAISYWRSLDLLERWAESHPSHLNVFVAFVSRARHVPSLRLYHEVAVIDAGSQYYEYVNCHAATGLLRDSVEQGQ</sequence>
<comment type="similarity">
    <text evidence="6">Belongs to the heme-containing dehydratase family.</text>
</comment>
<keyword evidence="9" id="KW-1185">Reference proteome</keyword>